<feature type="compositionally biased region" description="Basic residues" evidence="1">
    <location>
        <begin position="65"/>
        <end position="80"/>
    </location>
</feature>
<protein>
    <submittedName>
        <fullName evidence="2">YlxP-like protein</fullName>
    </submittedName>
</protein>
<dbReference type="AlphaFoldDB" id="A0A6J4TBC3"/>
<feature type="compositionally biased region" description="Basic residues" evidence="1">
    <location>
        <begin position="1"/>
        <end position="12"/>
    </location>
</feature>
<name>A0A6J4TBC3_9BACT</name>
<feature type="region of interest" description="Disordered" evidence="1">
    <location>
        <begin position="1"/>
        <end position="98"/>
    </location>
</feature>
<evidence type="ECO:0000313" key="2">
    <source>
        <dbReference type="EMBL" id="CAA9518882.1"/>
    </source>
</evidence>
<sequence length="98" mass="11106">GDHHRRGPRHPLPRGQLFVEGQAPGRPLDHPARAQPVQRRHRRGGGFGRPARRDLGRGLRQQQRPPRRRDARHRGRLHRAAGRDGRTGGRGDGVDRVL</sequence>
<dbReference type="EMBL" id="CADCWE010000005">
    <property type="protein sequence ID" value="CAA9518882.1"/>
    <property type="molecule type" value="Genomic_DNA"/>
</dbReference>
<feature type="compositionally biased region" description="Basic and acidic residues" evidence="1">
    <location>
        <begin position="81"/>
        <end position="98"/>
    </location>
</feature>
<evidence type="ECO:0000256" key="1">
    <source>
        <dbReference type="SAM" id="MobiDB-lite"/>
    </source>
</evidence>
<reference evidence="2" key="1">
    <citation type="submission" date="2020-02" db="EMBL/GenBank/DDBJ databases">
        <authorList>
            <person name="Meier V. D."/>
        </authorList>
    </citation>
    <scope>NUCLEOTIDE SEQUENCE</scope>
    <source>
        <strain evidence="2">AVDCRST_MAG73</strain>
    </source>
</reference>
<gene>
    <name evidence="2" type="ORF">AVDCRST_MAG73-61</name>
</gene>
<accession>A0A6J4TBC3</accession>
<organism evidence="2">
    <name type="scientific">uncultured Thermomicrobiales bacterium</name>
    <dbReference type="NCBI Taxonomy" id="1645740"/>
    <lineage>
        <taxon>Bacteria</taxon>
        <taxon>Pseudomonadati</taxon>
        <taxon>Thermomicrobiota</taxon>
        <taxon>Thermomicrobia</taxon>
        <taxon>Thermomicrobiales</taxon>
        <taxon>environmental samples</taxon>
    </lineage>
</organism>
<feature type="non-terminal residue" evidence="2">
    <location>
        <position position="98"/>
    </location>
</feature>
<feature type="non-terminal residue" evidence="2">
    <location>
        <position position="1"/>
    </location>
</feature>
<proteinExistence type="predicted"/>